<dbReference type="GO" id="GO:0032259">
    <property type="term" value="P:methylation"/>
    <property type="evidence" value="ECO:0007669"/>
    <property type="project" value="UniProtKB-KW"/>
</dbReference>
<feature type="domain" description="DNA methylase N-4/N-6" evidence="4">
    <location>
        <begin position="253"/>
        <end position="289"/>
    </location>
</feature>
<protein>
    <submittedName>
        <fullName evidence="7">Nuclear transport factor 2</fullName>
    </submittedName>
</protein>
<evidence type="ECO:0000259" key="4">
    <source>
        <dbReference type="Pfam" id="PF01555"/>
    </source>
</evidence>
<reference evidence="6" key="2">
    <citation type="submission" date="2024-04" db="EMBL/GenBank/DDBJ databases">
        <authorList>
            <person name="Chen Y."/>
            <person name="Shah S."/>
            <person name="Dougan E. K."/>
            <person name="Thang M."/>
            <person name="Chan C."/>
        </authorList>
    </citation>
    <scope>NUCLEOTIDE SEQUENCE [LARGE SCALE GENOMIC DNA]</scope>
</reference>
<dbReference type="GO" id="GO:0008170">
    <property type="term" value="F:N-methyltransferase activity"/>
    <property type="evidence" value="ECO:0007669"/>
    <property type="project" value="InterPro"/>
</dbReference>
<evidence type="ECO:0000313" key="7">
    <source>
        <dbReference type="EMBL" id="CAL4778937.1"/>
    </source>
</evidence>
<dbReference type="EMBL" id="CAMXCT020001613">
    <property type="protein sequence ID" value="CAL1145000.1"/>
    <property type="molecule type" value="Genomic_DNA"/>
</dbReference>
<dbReference type="EMBL" id="CAMXCT010001613">
    <property type="protein sequence ID" value="CAI3991625.1"/>
    <property type="molecule type" value="Genomic_DNA"/>
</dbReference>
<evidence type="ECO:0000313" key="5">
    <source>
        <dbReference type="EMBL" id="CAI3991625.1"/>
    </source>
</evidence>
<evidence type="ECO:0000256" key="1">
    <source>
        <dbReference type="ARBA" id="ARBA00022603"/>
    </source>
</evidence>
<organism evidence="5">
    <name type="scientific">Cladocopium goreaui</name>
    <dbReference type="NCBI Taxonomy" id="2562237"/>
    <lineage>
        <taxon>Eukaryota</taxon>
        <taxon>Sar</taxon>
        <taxon>Alveolata</taxon>
        <taxon>Dinophyceae</taxon>
        <taxon>Suessiales</taxon>
        <taxon>Symbiodiniaceae</taxon>
        <taxon>Cladocopium</taxon>
    </lineage>
</organism>
<dbReference type="InterPro" id="IPR029063">
    <property type="entry name" value="SAM-dependent_MTases_sf"/>
</dbReference>
<reference evidence="5" key="1">
    <citation type="submission" date="2022-10" db="EMBL/GenBank/DDBJ databases">
        <authorList>
            <person name="Chen Y."/>
            <person name="Dougan E. K."/>
            <person name="Chan C."/>
            <person name="Rhodes N."/>
            <person name="Thang M."/>
        </authorList>
    </citation>
    <scope>NUCLEOTIDE SEQUENCE</scope>
</reference>
<dbReference type="Proteomes" id="UP001152797">
    <property type="component" value="Unassembled WGS sequence"/>
</dbReference>
<dbReference type="SUPFAM" id="SSF53335">
    <property type="entry name" value="S-adenosyl-L-methionine-dependent methyltransferases"/>
    <property type="match status" value="1"/>
</dbReference>
<dbReference type="CDD" id="cd02440">
    <property type="entry name" value="AdoMet_MTases"/>
    <property type="match status" value="1"/>
</dbReference>
<keyword evidence="8" id="KW-1185">Reference proteome</keyword>
<dbReference type="OrthoDB" id="6507044at2759"/>
<feature type="region of interest" description="Disordered" evidence="3">
    <location>
        <begin position="37"/>
        <end position="60"/>
    </location>
</feature>
<evidence type="ECO:0000313" key="6">
    <source>
        <dbReference type="EMBL" id="CAL1145000.1"/>
    </source>
</evidence>
<dbReference type="Pfam" id="PF01555">
    <property type="entry name" value="N6_N4_Mtase"/>
    <property type="match status" value="1"/>
</dbReference>
<proteinExistence type="predicted"/>
<dbReference type="EMBL" id="CAMXCT030001613">
    <property type="protein sequence ID" value="CAL4778937.1"/>
    <property type="molecule type" value="Genomic_DNA"/>
</dbReference>
<dbReference type="Gene3D" id="3.40.50.150">
    <property type="entry name" value="Vaccinia Virus protein VP39"/>
    <property type="match status" value="1"/>
</dbReference>
<dbReference type="GO" id="GO:0003677">
    <property type="term" value="F:DNA binding"/>
    <property type="evidence" value="ECO:0007669"/>
    <property type="project" value="InterPro"/>
</dbReference>
<sequence length="304" mass="33431">MTTMPGVAGERRWLLAAAGLGALGGFCLARATGPRRSLSVEGEKEPKDRSDPKMKGKRKGRREIICEDALKWIDEMQSFPFGAMVFTSLPDMSEVVEFLGPRFEDWEQFFMKAVRQILAALPLNGVAVFYQTDVRLAEKGQVSKAFLVLKAAQEVPQVRLKWHKIVHFGTIDQPTWNAVQFTHLLCFAKGPPEVARVGCQGPDDEVVDLGSTIPDVLERGPKPSLRKGACCMGLNATMAVLKWATRRLPGLHTVIDPFCGAGTVLAVANEFGLDAIGVDISPKRIKQAQRLNAKDLRPKAPVER</sequence>
<accession>A0A9P1FYR8</accession>
<dbReference type="InterPro" id="IPR002941">
    <property type="entry name" value="DNA_methylase_N4/N6"/>
</dbReference>
<name>A0A9P1FYR8_9DINO</name>
<keyword evidence="1" id="KW-0489">Methyltransferase</keyword>
<feature type="compositionally biased region" description="Basic and acidic residues" evidence="3">
    <location>
        <begin position="41"/>
        <end position="54"/>
    </location>
</feature>
<gene>
    <name evidence="5" type="ORF">C1SCF055_LOCUS18520</name>
</gene>
<dbReference type="AlphaFoldDB" id="A0A9P1FYR8"/>
<keyword evidence="2" id="KW-0808">Transferase</keyword>
<evidence type="ECO:0000313" key="8">
    <source>
        <dbReference type="Proteomes" id="UP001152797"/>
    </source>
</evidence>
<comment type="caution">
    <text evidence="5">The sequence shown here is derived from an EMBL/GenBank/DDBJ whole genome shotgun (WGS) entry which is preliminary data.</text>
</comment>
<evidence type="ECO:0000256" key="2">
    <source>
        <dbReference type="ARBA" id="ARBA00022679"/>
    </source>
</evidence>
<evidence type="ECO:0000256" key="3">
    <source>
        <dbReference type="SAM" id="MobiDB-lite"/>
    </source>
</evidence>